<reference evidence="8 9" key="1">
    <citation type="submission" date="2023-08" db="EMBL/GenBank/DDBJ databases">
        <authorList>
            <person name="Joshi A."/>
            <person name="Thite S."/>
        </authorList>
    </citation>
    <scope>NUCLEOTIDE SEQUENCE [LARGE SCALE GENOMIC DNA]</scope>
    <source>
        <strain evidence="8 9">1E1</strain>
    </source>
</reference>
<evidence type="ECO:0000256" key="3">
    <source>
        <dbReference type="ARBA" id="ARBA00022692"/>
    </source>
</evidence>
<dbReference type="EMBL" id="JAUZVY010000001">
    <property type="protein sequence ID" value="MDP4527814.1"/>
    <property type="molecule type" value="Genomic_DNA"/>
</dbReference>
<evidence type="ECO:0000256" key="5">
    <source>
        <dbReference type="ARBA" id="ARBA00023136"/>
    </source>
</evidence>
<dbReference type="RefSeq" id="WP_305944011.1">
    <property type="nucleotide sequence ID" value="NZ_JAUZVY010000001.1"/>
</dbReference>
<evidence type="ECO:0000256" key="4">
    <source>
        <dbReference type="ARBA" id="ARBA00022989"/>
    </source>
</evidence>
<dbReference type="Gene3D" id="1.10.287.3510">
    <property type="match status" value="1"/>
</dbReference>
<dbReference type="Proteomes" id="UP001236258">
    <property type="component" value="Unassembled WGS sequence"/>
</dbReference>
<proteinExistence type="predicted"/>
<organism evidence="8 9">
    <name type="scientific">Alkalimonas delamerensis</name>
    <dbReference type="NCBI Taxonomy" id="265981"/>
    <lineage>
        <taxon>Bacteria</taxon>
        <taxon>Pseudomonadati</taxon>
        <taxon>Pseudomonadota</taxon>
        <taxon>Gammaproteobacteria</taxon>
        <taxon>Alkalimonas</taxon>
    </lineage>
</organism>
<feature type="transmembrane region" description="Helical" evidence="6">
    <location>
        <begin position="93"/>
        <end position="113"/>
    </location>
</feature>
<comment type="caution">
    <text evidence="8">The sequence shown here is derived from an EMBL/GenBank/DDBJ whole genome shotgun (WGS) entry which is preliminary data.</text>
</comment>
<name>A0ABT9GLL5_9GAMM</name>
<feature type="domain" description="MrpA C-terminal/MbhD" evidence="7">
    <location>
        <begin position="12"/>
        <end position="76"/>
    </location>
</feature>
<evidence type="ECO:0000259" key="7">
    <source>
        <dbReference type="Pfam" id="PF13244"/>
    </source>
</evidence>
<keyword evidence="5 6" id="KW-0472">Membrane</keyword>
<accession>A0ABT9GLL5</accession>
<feature type="transmembrane region" description="Helical" evidence="6">
    <location>
        <begin position="119"/>
        <end position="137"/>
    </location>
</feature>
<evidence type="ECO:0000256" key="1">
    <source>
        <dbReference type="ARBA" id="ARBA00004651"/>
    </source>
</evidence>
<sequence length="202" mass="21242">MLEWAVPTLLGALLLLAALVSALMHPLLWSVRGYIGFSLLLALAWAWLGAVGLALAEAVIGAVLTGGLLMLALSRQVAVEPASVNRLSGPTKVLLLVGCLLLSAVLAWTLWQGPKAHPFSLWLALVWGLSCFALVNGPELLRRVIALNLMGAAVFSVLVLAASLGGAIDSRLYVLVLMAMVIALGATALALWLIHRLQAESL</sequence>
<evidence type="ECO:0000313" key="9">
    <source>
        <dbReference type="Proteomes" id="UP001236258"/>
    </source>
</evidence>
<keyword evidence="2" id="KW-1003">Cell membrane</keyword>
<comment type="subcellular location">
    <subcellularLocation>
        <location evidence="1">Cell membrane</location>
        <topology evidence="1">Multi-pass membrane protein</topology>
    </subcellularLocation>
</comment>
<protein>
    <submittedName>
        <fullName evidence="8">DUF4040 domain-containing protein</fullName>
    </submittedName>
</protein>
<evidence type="ECO:0000256" key="2">
    <source>
        <dbReference type="ARBA" id="ARBA00022475"/>
    </source>
</evidence>
<feature type="transmembrane region" description="Helical" evidence="6">
    <location>
        <begin position="172"/>
        <end position="194"/>
    </location>
</feature>
<evidence type="ECO:0000256" key="6">
    <source>
        <dbReference type="SAM" id="Phobius"/>
    </source>
</evidence>
<evidence type="ECO:0000313" key="8">
    <source>
        <dbReference type="EMBL" id="MDP4527814.1"/>
    </source>
</evidence>
<gene>
    <name evidence="8" type="ORF">Q3O59_02050</name>
</gene>
<dbReference type="InterPro" id="IPR025383">
    <property type="entry name" value="MrpA_C/MbhD"/>
</dbReference>
<feature type="transmembrane region" description="Helical" evidence="6">
    <location>
        <begin position="46"/>
        <end position="73"/>
    </location>
</feature>
<dbReference type="Pfam" id="PF13244">
    <property type="entry name" value="MbhD"/>
    <property type="match status" value="1"/>
</dbReference>
<keyword evidence="3 6" id="KW-0812">Transmembrane</keyword>
<keyword evidence="4 6" id="KW-1133">Transmembrane helix</keyword>
<feature type="transmembrane region" description="Helical" evidence="6">
    <location>
        <begin position="144"/>
        <end position="166"/>
    </location>
</feature>
<keyword evidence="9" id="KW-1185">Reference proteome</keyword>